<dbReference type="AlphaFoldDB" id="A0A3M7PQA9"/>
<sequence length="61" mass="7056">MVSFTENAYGQKKFMIFFFILNAAVMNIISQRIWKKKWVKCIKIQNSGLKCNALGGKALRK</sequence>
<evidence type="ECO:0000313" key="3">
    <source>
        <dbReference type="Proteomes" id="UP000276133"/>
    </source>
</evidence>
<accession>A0A3M7PQA9</accession>
<organism evidence="2 3">
    <name type="scientific">Brachionus plicatilis</name>
    <name type="common">Marine rotifer</name>
    <name type="synonym">Brachionus muelleri</name>
    <dbReference type="NCBI Taxonomy" id="10195"/>
    <lineage>
        <taxon>Eukaryota</taxon>
        <taxon>Metazoa</taxon>
        <taxon>Spiralia</taxon>
        <taxon>Gnathifera</taxon>
        <taxon>Rotifera</taxon>
        <taxon>Eurotatoria</taxon>
        <taxon>Monogononta</taxon>
        <taxon>Pseudotrocha</taxon>
        <taxon>Ploima</taxon>
        <taxon>Brachionidae</taxon>
        <taxon>Brachionus</taxon>
    </lineage>
</organism>
<feature type="transmembrane region" description="Helical" evidence="1">
    <location>
        <begin position="14"/>
        <end position="34"/>
    </location>
</feature>
<proteinExistence type="predicted"/>
<keyword evidence="1" id="KW-0812">Transmembrane</keyword>
<keyword evidence="1" id="KW-1133">Transmembrane helix</keyword>
<keyword evidence="1" id="KW-0472">Membrane</keyword>
<evidence type="ECO:0000313" key="2">
    <source>
        <dbReference type="EMBL" id="RNA01089.1"/>
    </source>
</evidence>
<dbReference type="Proteomes" id="UP000276133">
    <property type="component" value="Unassembled WGS sequence"/>
</dbReference>
<keyword evidence="3" id="KW-1185">Reference proteome</keyword>
<protein>
    <submittedName>
        <fullName evidence="2">Uncharacterized protein</fullName>
    </submittedName>
</protein>
<gene>
    <name evidence="2" type="ORF">BpHYR1_017098</name>
</gene>
<comment type="caution">
    <text evidence="2">The sequence shown here is derived from an EMBL/GenBank/DDBJ whole genome shotgun (WGS) entry which is preliminary data.</text>
</comment>
<reference evidence="2 3" key="1">
    <citation type="journal article" date="2018" name="Sci. Rep.">
        <title>Genomic signatures of local adaptation to the degree of environmental predictability in rotifers.</title>
        <authorList>
            <person name="Franch-Gras L."/>
            <person name="Hahn C."/>
            <person name="Garcia-Roger E.M."/>
            <person name="Carmona M.J."/>
            <person name="Serra M."/>
            <person name="Gomez A."/>
        </authorList>
    </citation>
    <scope>NUCLEOTIDE SEQUENCE [LARGE SCALE GENOMIC DNA]</scope>
    <source>
        <strain evidence="2">HYR1</strain>
    </source>
</reference>
<dbReference type="EMBL" id="REGN01009478">
    <property type="protein sequence ID" value="RNA01089.1"/>
    <property type="molecule type" value="Genomic_DNA"/>
</dbReference>
<name>A0A3M7PQA9_BRAPC</name>
<evidence type="ECO:0000256" key="1">
    <source>
        <dbReference type="SAM" id="Phobius"/>
    </source>
</evidence>